<dbReference type="RefSeq" id="WP_143035078.1">
    <property type="nucleotide sequence ID" value="NZ_FNNQ01000021.1"/>
</dbReference>
<feature type="domain" description="N-acetylmuramoyl-L-alanine amidase" evidence="7">
    <location>
        <begin position="217"/>
        <end position="344"/>
    </location>
</feature>
<dbReference type="GO" id="GO:0071555">
    <property type="term" value="P:cell wall organization"/>
    <property type="evidence" value="ECO:0007669"/>
    <property type="project" value="UniProtKB-KW"/>
</dbReference>
<organism evidence="8 9">
    <name type="scientific">Marininema mesophilum</name>
    <dbReference type="NCBI Taxonomy" id="1048340"/>
    <lineage>
        <taxon>Bacteria</taxon>
        <taxon>Bacillati</taxon>
        <taxon>Bacillota</taxon>
        <taxon>Bacilli</taxon>
        <taxon>Bacillales</taxon>
        <taxon>Thermoactinomycetaceae</taxon>
        <taxon>Marininema</taxon>
    </lineage>
</organism>
<dbReference type="OrthoDB" id="66275at2"/>
<dbReference type="SUPFAM" id="SSF53955">
    <property type="entry name" value="Lysozyme-like"/>
    <property type="match status" value="1"/>
</dbReference>
<feature type="chain" id="PRO_5011621695" description="N-acetylmuramoyl-L-alanine amidase" evidence="6">
    <location>
        <begin position="27"/>
        <end position="358"/>
    </location>
</feature>
<evidence type="ECO:0000256" key="1">
    <source>
        <dbReference type="ARBA" id="ARBA00001561"/>
    </source>
</evidence>
<feature type="region of interest" description="Disordered" evidence="5">
    <location>
        <begin position="186"/>
        <end position="206"/>
    </location>
</feature>
<dbReference type="InterPro" id="IPR008258">
    <property type="entry name" value="Transglycosylase_SLT_dom_1"/>
</dbReference>
<dbReference type="SUPFAM" id="SSF55846">
    <property type="entry name" value="N-acetylmuramoyl-L-alanine amidase-like"/>
    <property type="match status" value="1"/>
</dbReference>
<dbReference type="FunFam" id="3.40.80.10:FF:000006">
    <property type="entry name" value="N-acetylmuramoyl-L-alanine amidase"/>
    <property type="match status" value="1"/>
</dbReference>
<protein>
    <recommendedName>
        <fullName evidence="2">N-acetylmuramoyl-L-alanine amidase</fullName>
        <ecNumber evidence="2">3.5.1.28</ecNumber>
    </recommendedName>
</protein>
<proteinExistence type="predicted"/>
<dbReference type="Pfam" id="PF01464">
    <property type="entry name" value="SLT"/>
    <property type="match status" value="1"/>
</dbReference>
<dbReference type="SMART" id="SM00644">
    <property type="entry name" value="Ami_2"/>
    <property type="match status" value="1"/>
</dbReference>
<dbReference type="STRING" id="1048340.SAMN05444487_12117"/>
<dbReference type="GO" id="GO:0008745">
    <property type="term" value="F:N-acetylmuramoyl-L-alanine amidase activity"/>
    <property type="evidence" value="ECO:0007669"/>
    <property type="project" value="UniProtKB-EC"/>
</dbReference>
<keyword evidence="3" id="KW-0378">Hydrolase</keyword>
<comment type="catalytic activity">
    <reaction evidence="1">
        <text>Hydrolyzes the link between N-acetylmuramoyl residues and L-amino acid residues in certain cell-wall glycopeptides.</text>
        <dbReference type="EC" id="3.5.1.28"/>
    </reaction>
</comment>
<dbReference type="EC" id="3.5.1.28" evidence="2"/>
<dbReference type="AlphaFoldDB" id="A0A1H3CAN8"/>
<evidence type="ECO:0000313" key="9">
    <source>
        <dbReference type="Proteomes" id="UP000198534"/>
    </source>
</evidence>
<evidence type="ECO:0000313" key="8">
    <source>
        <dbReference type="EMBL" id="SDX51110.1"/>
    </source>
</evidence>
<reference evidence="8 9" key="1">
    <citation type="submission" date="2016-10" db="EMBL/GenBank/DDBJ databases">
        <authorList>
            <person name="de Groot N.N."/>
        </authorList>
    </citation>
    <scope>NUCLEOTIDE SEQUENCE [LARGE SCALE GENOMIC DNA]</scope>
    <source>
        <strain evidence="8 9">DSM 45610</strain>
    </source>
</reference>
<evidence type="ECO:0000256" key="6">
    <source>
        <dbReference type="SAM" id="SignalP"/>
    </source>
</evidence>
<evidence type="ECO:0000256" key="4">
    <source>
        <dbReference type="ARBA" id="ARBA00023316"/>
    </source>
</evidence>
<feature type="signal peptide" evidence="6">
    <location>
        <begin position="1"/>
        <end position="26"/>
    </location>
</feature>
<dbReference type="InterPro" id="IPR023346">
    <property type="entry name" value="Lysozyme-like_dom_sf"/>
</dbReference>
<dbReference type="PANTHER" id="PTHR30417:SF1">
    <property type="entry name" value="N-ACETYLMURAMOYL-L-ALANINE AMIDASE AMID"/>
    <property type="match status" value="1"/>
</dbReference>
<dbReference type="InterPro" id="IPR051206">
    <property type="entry name" value="NAMLAA_amidase_2"/>
</dbReference>
<dbReference type="EMBL" id="FNNQ01000021">
    <property type="protein sequence ID" value="SDX51110.1"/>
    <property type="molecule type" value="Genomic_DNA"/>
</dbReference>
<dbReference type="Pfam" id="PF01510">
    <property type="entry name" value="Amidase_2"/>
    <property type="match status" value="1"/>
</dbReference>
<name>A0A1H3CAN8_9BACL</name>
<keyword evidence="9" id="KW-1185">Reference proteome</keyword>
<dbReference type="InterPro" id="IPR036505">
    <property type="entry name" value="Amidase/PGRP_sf"/>
</dbReference>
<gene>
    <name evidence="8" type="ORF">SAMN05444487_12117</name>
</gene>
<dbReference type="PANTHER" id="PTHR30417">
    <property type="entry name" value="N-ACETYLMURAMOYL-L-ALANINE AMIDASE AMID"/>
    <property type="match status" value="1"/>
</dbReference>
<keyword evidence="4" id="KW-0961">Cell wall biogenesis/degradation</keyword>
<accession>A0A1H3CAN8</accession>
<dbReference type="GO" id="GO:0009253">
    <property type="term" value="P:peptidoglycan catabolic process"/>
    <property type="evidence" value="ECO:0007669"/>
    <property type="project" value="InterPro"/>
</dbReference>
<dbReference type="CDD" id="cd06583">
    <property type="entry name" value="PGRP"/>
    <property type="match status" value="1"/>
</dbReference>
<dbReference type="Gene3D" id="1.10.530.10">
    <property type="match status" value="1"/>
</dbReference>
<feature type="compositionally biased region" description="Polar residues" evidence="5">
    <location>
        <begin position="186"/>
        <end position="199"/>
    </location>
</feature>
<sequence length="358" mass="40518">MRKFRKGWMVVALLLVLTVVTPAVFAATMTEEKKGMKESFQDAADEYNVPISLLMAMGYVETHWENNDGKPSQMKGYGLMQLVGNGEQDTLGLASRLTGVEKDALKKNPTENIRGAAAVIDYLAEKNRKARPDSLGEWYPIVAKYVGFKDQSVAKLYADGVYDVLQKGVSKKVGKERLTISQQEVKPNRGSLSNITSSPGHPDYKTAKWEPVADDNFTPSNRNHKKIKYIVIHTTQGSYSSAINWFQNPKADVSSHFVLRSKDGQVTQLVRNRSIAWHARNYNSPSIGIEHEGYVGKSGWYTDKMYRSSAKLTRWLCKKYKIPMDRKHIIAHSEVPGTTHTDPGKKWNWDKYMKLVKR</sequence>
<dbReference type="Gene3D" id="3.40.80.10">
    <property type="entry name" value="Peptidoglycan recognition protein-like"/>
    <property type="match status" value="1"/>
</dbReference>
<keyword evidence="6" id="KW-0732">Signal</keyword>
<evidence type="ECO:0000256" key="3">
    <source>
        <dbReference type="ARBA" id="ARBA00022801"/>
    </source>
</evidence>
<evidence type="ECO:0000259" key="7">
    <source>
        <dbReference type="SMART" id="SM00644"/>
    </source>
</evidence>
<dbReference type="GO" id="GO:0009254">
    <property type="term" value="P:peptidoglycan turnover"/>
    <property type="evidence" value="ECO:0007669"/>
    <property type="project" value="TreeGrafter"/>
</dbReference>
<dbReference type="InterPro" id="IPR002502">
    <property type="entry name" value="Amidase_domain"/>
</dbReference>
<evidence type="ECO:0000256" key="5">
    <source>
        <dbReference type="SAM" id="MobiDB-lite"/>
    </source>
</evidence>
<evidence type="ECO:0000256" key="2">
    <source>
        <dbReference type="ARBA" id="ARBA00011901"/>
    </source>
</evidence>
<dbReference type="Proteomes" id="UP000198534">
    <property type="component" value="Unassembled WGS sequence"/>
</dbReference>